<comment type="catalytic activity">
    <reaction evidence="15">
        <text>L-threonyl-[protein] + ATP = O-phospho-L-threonyl-[protein] + ADP + H(+)</text>
        <dbReference type="Rhea" id="RHEA:46608"/>
        <dbReference type="Rhea" id="RHEA-COMP:11060"/>
        <dbReference type="Rhea" id="RHEA-COMP:11605"/>
        <dbReference type="ChEBI" id="CHEBI:15378"/>
        <dbReference type="ChEBI" id="CHEBI:30013"/>
        <dbReference type="ChEBI" id="CHEBI:30616"/>
        <dbReference type="ChEBI" id="CHEBI:61977"/>
        <dbReference type="ChEBI" id="CHEBI:456216"/>
    </reaction>
</comment>
<evidence type="ECO:0000313" key="19">
    <source>
        <dbReference type="Proteomes" id="UP000323597"/>
    </source>
</evidence>
<organism evidence="18 19">
    <name type="scientific">Gossypium mustelinum</name>
    <name type="common">Cotton</name>
    <name type="synonym">Gossypium caicoense</name>
    <dbReference type="NCBI Taxonomy" id="34275"/>
    <lineage>
        <taxon>Eukaryota</taxon>
        <taxon>Viridiplantae</taxon>
        <taxon>Streptophyta</taxon>
        <taxon>Embryophyta</taxon>
        <taxon>Tracheophyta</taxon>
        <taxon>Spermatophyta</taxon>
        <taxon>Magnoliopsida</taxon>
        <taxon>eudicotyledons</taxon>
        <taxon>Gunneridae</taxon>
        <taxon>Pentapetalae</taxon>
        <taxon>rosids</taxon>
        <taxon>malvids</taxon>
        <taxon>Malvales</taxon>
        <taxon>Malvaceae</taxon>
        <taxon>Malvoideae</taxon>
        <taxon>Gossypium</taxon>
    </lineage>
</organism>
<dbReference type="GO" id="GO:0007166">
    <property type="term" value="P:cell surface receptor signaling pathway"/>
    <property type="evidence" value="ECO:0007669"/>
    <property type="project" value="InterPro"/>
</dbReference>
<evidence type="ECO:0000256" key="9">
    <source>
        <dbReference type="ARBA" id="ARBA00022840"/>
    </source>
</evidence>
<dbReference type="Proteomes" id="UP000323597">
    <property type="component" value="Chromosome D02"/>
</dbReference>
<dbReference type="CDD" id="cd14066">
    <property type="entry name" value="STKc_IRAK"/>
    <property type="match status" value="1"/>
</dbReference>
<evidence type="ECO:0000256" key="8">
    <source>
        <dbReference type="ARBA" id="ARBA00022777"/>
    </source>
</evidence>
<dbReference type="AlphaFoldDB" id="A0A5D2VQT1"/>
<dbReference type="InterPro" id="IPR000719">
    <property type="entry name" value="Prot_kinase_dom"/>
</dbReference>
<dbReference type="SMART" id="SM00220">
    <property type="entry name" value="S_TKc"/>
    <property type="match status" value="1"/>
</dbReference>
<keyword evidence="8" id="KW-0418">Kinase</keyword>
<keyword evidence="3" id="KW-0597">Phosphoprotein</keyword>
<keyword evidence="19" id="KW-1185">Reference proteome</keyword>
<evidence type="ECO:0000256" key="12">
    <source>
        <dbReference type="ARBA" id="ARBA00023157"/>
    </source>
</evidence>
<sequence>NGNILNHEFAYPRKERTERGTTSACVNVVNLSWLIGAANSDCHETCGNVAIPLPFGIKTGCYNNSWFRVTCNQTVNGPKPFISRINLELLGKFQPVETTVSVNNPVSYLNCGDKGNNGTTVSSSVDLADSPFFFSTEYNVFGSVGCGNIVYLNNQAADAITVCIQRRCGDLTSKLGGCHANISNINLVSYTTNITDIEFSNPGSKRCTSAFIFDSSRLKSSDVDPQFPYNITINTTHVPATLMWYSVICNLGAAICQKLKPAENPPPPVQSPTIPLNYKYGCIERCGNIGIPFPFGIEVGCYMNNWFRVTCEETIDGSRPFISSINLQLLDVSFSEGIVLVNNSVVYINCLRETNVVGVNLTGTPFLFSDVFNRFVSVGCDSLAAFLRSPTDDYPIDWCVQPHCDNMTSEAMCSADIPPNLSSFAANVTQIYPSNENNRLCGSAFIVDQRYPDSLERIIPNRNDTSKQSRSYFHTTLLWGTHKRGLCELREGSNISCRSDGAYCWASLSETHLCVCHLDSNSDSDDVCQESGKCDDLKYKYCHMLCLNAQGNNCSSSCPAGYEYIDDICKPISPSIMTKDPKRSQILPIIVGCGASIGAIFVLLGAWHSHKLLKRRNNTKLKQKYFKRNGGLLLQQQLSNNEGKVEKIKVFTSKELEKATDYYNENRILGQGGQGTVYKGMLTDGNIVAIKKSKLVEEKVLDDKKLKQFINEVIILSQINHRNVVKLLGCCLETKIPLLVYEFIPNGTLYDLLHRPNEEFPLTWEIRLRIAIATANALSYLHSAASVPIYHRDIKSSNILLDDKYNAKVSDFGTSISVALEQTHVTTRVQGTFGYLDPEYFRSNQFTEKSDVYSFGVVLVELITGQKPISSSESEEVVRSLANFFLLSMEENALLNVVDPLVMNGNAKEEVVAVAKLAKRCLNLNGKKRPTMTKVAMELEQIRSLKEANVIEQSAYEDSDIDDMIEASDIASCSTSSSITNDSVTYHSVTL</sequence>
<keyword evidence="5 16" id="KW-0812">Transmembrane</keyword>
<feature type="domain" description="Protein kinase" evidence="17">
    <location>
        <begin position="663"/>
        <end position="942"/>
    </location>
</feature>
<evidence type="ECO:0000256" key="4">
    <source>
        <dbReference type="ARBA" id="ARBA00022679"/>
    </source>
</evidence>
<dbReference type="Gene3D" id="3.30.200.20">
    <property type="entry name" value="Phosphorylase Kinase, domain 1"/>
    <property type="match status" value="1"/>
</dbReference>
<dbReference type="InterPro" id="IPR045274">
    <property type="entry name" value="WAK-like"/>
</dbReference>
<feature type="transmembrane region" description="Helical" evidence="16">
    <location>
        <begin position="586"/>
        <end position="607"/>
    </location>
</feature>
<dbReference type="FunFam" id="1.10.510.10:FF:000084">
    <property type="entry name" value="Wall-associated receptor kinase 2"/>
    <property type="match status" value="1"/>
</dbReference>
<dbReference type="GO" id="GO:0030247">
    <property type="term" value="F:polysaccharide binding"/>
    <property type="evidence" value="ECO:0007669"/>
    <property type="project" value="InterPro"/>
</dbReference>
<dbReference type="Gene3D" id="1.10.510.10">
    <property type="entry name" value="Transferase(Phosphotransferase) domain 1"/>
    <property type="match status" value="1"/>
</dbReference>
<comment type="catalytic activity">
    <reaction evidence="14">
        <text>L-seryl-[protein] + ATP = O-phospho-L-seryl-[protein] + ADP + H(+)</text>
        <dbReference type="Rhea" id="RHEA:17989"/>
        <dbReference type="Rhea" id="RHEA-COMP:9863"/>
        <dbReference type="Rhea" id="RHEA-COMP:11604"/>
        <dbReference type="ChEBI" id="CHEBI:15378"/>
        <dbReference type="ChEBI" id="CHEBI:29999"/>
        <dbReference type="ChEBI" id="CHEBI:30616"/>
        <dbReference type="ChEBI" id="CHEBI:83421"/>
        <dbReference type="ChEBI" id="CHEBI:456216"/>
    </reaction>
</comment>
<evidence type="ECO:0000256" key="10">
    <source>
        <dbReference type="ARBA" id="ARBA00022989"/>
    </source>
</evidence>
<feature type="non-terminal residue" evidence="18">
    <location>
        <position position="1"/>
    </location>
</feature>
<name>A0A5D2VQT1_GOSMU</name>
<gene>
    <name evidence="18" type="ORF">E1A91_D02G022700v1</name>
</gene>
<evidence type="ECO:0000313" key="18">
    <source>
        <dbReference type="EMBL" id="TYI91833.1"/>
    </source>
</evidence>
<keyword evidence="6" id="KW-0732">Signal</keyword>
<evidence type="ECO:0000256" key="14">
    <source>
        <dbReference type="ARBA" id="ARBA00047558"/>
    </source>
</evidence>
<evidence type="ECO:0000256" key="13">
    <source>
        <dbReference type="ARBA" id="ARBA00023180"/>
    </source>
</evidence>
<comment type="subcellular location">
    <subcellularLocation>
        <location evidence="1">Membrane</location>
        <topology evidence="1">Single-pass type I membrane protein</topology>
    </subcellularLocation>
</comment>
<evidence type="ECO:0000256" key="5">
    <source>
        <dbReference type="ARBA" id="ARBA00022692"/>
    </source>
</evidence>
<dbReference type="InterPro" id="IPR025287">
    <property type="entry name" value="WAK_GUB"/>
</dbReference>
<evidence type="ECO:0000256" key="6">
    <source>
        <dbReference type="ARBA" id="ARBA00022729"/>
    </source>
</evidence>
<keyword evidence="2" id="KW-0723">Serine/threonine-protein kinase</keyword>
<dbReference type="EMBL" id="CM017650">
    <property type="protein sequence ID" value="TYI91833.1"/>
    <property type="molecule type" value="Genomic_DNA"/>
</dbReference>
<reference evidence="18 19" key="1">
    <citation type="submission" date="2019-07" db="EMBL/GenBank/DDBJ databases">
        <title>WGS assembly of Gossypium mustelinum.</title>
        <authorList>
            <person name="Chen Z.J."/>
            <person name="Sreedasyam A."/>
            <person name="Ando A."/>
            <person name="Song Q."/>
            <person name="De L."/>
            <person name="Hulse-Kemp A."/>
            <person name="Ding M."/>
            <person name="Ye W."/>
            <person name="Kirkbride R."/>
            <person name="Jenkins J."/>
            <person name="Plott C."/>
            <person name="Lovell J."/>
            <person name="Lin Y.-M."/>
            <person name="Vaughn R."/>
            <person name="Liu B."/>
            <person name="Li W."/>
            <person name="Simpson S."/>
            <person name="Scheffler B."/>
            <person name="Saski C."/>
            <person name="Grover C."/>
            <person name="Hu G."/>
            <person name="Conover J."/>
            <person name="Carlson J."/>
            <person name="Shu S."/>
            <person name="Boston L."/>
            <person name="Williams M."/>
            <person name="Peterson D."/>
            <person name="Mcgee K."/>
            <person name="Jones D."/>
            <person name="Wendel J."/>
            <person name="Stelly D."/>
            <person name="Grimwood J."/>
            <person name="Schmutz J."/>
        </authorList>
    </citation>
    <scope>NUCLEOTIDE SEQUENCE [LARGE SCALE GENOMIC DNA]</scope>
    <source>
        <strain evidence="18">1408120.09</strain>
    </source>
</reference>
<evidence type="ECO:0000256" key="7">
    <source>
        <dbReference type="ARBA" id="ARBA00022741"/>
    </source>
</evidence>
<dbReference type="GO" id="GO:0005886">
    <property type="term" value="C:plasma membrane"/>
    <property type="evidence" value="ECO:0007669"/>
    <property type="project" value="TreeGrafter"/>
</dbReference>
<dbReference type="PROSITE" id="PS00108">
    <property type="entry name" value="PROTEIN_KINASE_ST"/>
    <property type="match status" value="1"/>
</dbReference>
<keyword evidence="7" id="KW-0547">Nucleotide-binding</keyword>
<keyword evidence="10 16" id="KW-1133">Transmembrane helix</keyword>
<evidence type="ECO:0000256" key="2">
    <source>
        <dbReference type="ARBA" id="ARBA00022527"/>
    </source>
</evidence>
<evidence type="ECO:0000259" key="17">
    <source>
        <dbReference type="PROSITE" id="PS50011"/>
    </source>
</evidence>
<keyword evidence="11 16" id="KW-0472">Membrane</keyword>
<dbReference type="GO" id="GO:0004674">
    <property type="term" value="F:protein serine/threonine kinase activity"/>
    <property type="evidence" value="ECO:0007669"/>
    <property type="project" value="UniProtKB-KW"/>
</dbReference>
<dbReference type="InterPro" id="IPR011009">
    <property type="entry name" value="Kinase-like_dom_sf"/>
</dbReference>
<keyword evidence="12" id="KW-1015">Disulfide bond</keyword>
<evidence type="ECO:0000256" key="3">
    <source>
        <dbReference type="ARBA" id="ARBA00022553"/>
    </source>
</evidence>
<keyword evidence="9" id="KW-0067">ATP-binding</keyword>
<dbReference type="FunFam" id="3.30.200.20:FF:000043">
    <property type="entry name" value="Wall-associated receptor kinase 2"/>
    <property type="match status" value="1"/>
</dbReference>
<proteinExistence type="predicted"/>
<dbReference type="Pfam" id="PF00069">
    <property type="entry name" value="Pkinase"/>
    <property type="match status" value="1"/>
</dbReference>
<accession>A0A5D2VQT1</accession>
<evidence type="ECO:0000256" key="15">
    <source>
        <dbReference type="ARBA" id="ARBA00047951"/>
    </source>
</evidence>
<dbReference type="PROSITE" id="PS50011">
    <property type="entry name" value="PROTEIN_KINASE_DOM"/>
    <property type="match status" value="1"/>
</dbReference>
<evidence type="ECO:0000256" key="16">
    <source>
        <dbReference type="SAM" id="Phobius"/>
    </source>
</evidence>
<keyword evidence="13" id="KW-0325">Glycoprotein</keyword>
<evidence type="ECO:0000256" key="11">
    <source>
        <dbReference type="ARBA" id="ARBA00023136"/>
    </source>
</evidence>
<dbReference type="Pfam" id="PF13947">
    <property type="entry name" value="GUB_WAK_bind"/>
    <property type="match status" value="1"/>
</dbReference>
<dbReference type="PANTHER" id="PTHR27005:SF432">
    <property type="entry name" value="WALL-ASSOCIATED RECEPTOR KINASE-LIKE 6"/>
    <property type="match status" value="1"/>
</dbReference>
<dbReference type="PANTHER" id="PTHR27005">
    <property type="entry name" value="WALL-ASSOCIATED RECEPTOR KINASE-LIKE 21"/>
    <property type="match status" value="1"/>
</dbReference>
<evidence type="ECO:0000256" key="1">
    <source>
        <dbReference type="ARBA" id="ARBA00004479"/>
    </source>
</evidence>
<dbReference type="InterPro" id="IPR008271">
    <property type="entry name" value="Ser/Thr_kinase_AS"/>
</dbReference>
<protein>
    <recommendedName>
        <fullName evidence="17">Protein kinase domain-containing protein</fullName>
    </recommendedName>
</protein>
<dbReference type="GO" id="GO:0005524">
    <property type="term" value="F:ATP binding"/>
    <property type="evidence" value="ECO:0007669"/>
    <property type="project" value="UniProtKB-KW"/>
</dbReference>
<keyword evidence="4" id="KW-0808">Transferase</keyword>
<dbReference type="SUPFAM" id="SSF56112">
    <property type="entry name" value="Protein kinase-like (PK-like)"/>
    <property type="match status" value="1"/>
</dbReference>